<proteinExistence type="predicted"/>
<dbReference type="EMBL" id="ML735080">
    <property type="protein sequence ID" value="KAB8199364.1"/>
    <property type="molecule type" value="Genomic_DNA"/>
</dbReference>
<dbReference type="AlphaFoldDB" id="A0A5N6D281"/>
<keyword evidence="2" id="KW-1185">Reference proteome</keyword>
<accession>A0A5N6D281</accession>
<gene>
    <name evidence="1" type="ORF">BDV34DRAFT_206986</name>
</gene>
<evidence type="ECO:0000313" key="1">
    <source>
        <dbReference type="EMBL" id="KAB8199364.1"/>
    </source>
</evidence>
<reference evidence="1 2" key="1">
    <citation type="submission" date="2019-04" db="EMBL/GenBank/DDBJ databases">
        <title>Fungal friends and foes A comparative genomics study of 23 Aspergillus species from section Flavi.</title>
        <authorList>
            <consortium name="DOE Joint Genome Institute"/>
            <person name="Kjaerbolling I."/>
            <person name="Vesth T.C."/>
            <person name="Frisvad J.C."/>
            <person name="Nybo J.L."/>
            <person name="Theobald S."/>
            <person name="Kildgaard S."/>
            <person name="Petersen T.I."/>
            <person name="Kuo A."/>
            <person name="Sato A."/>
            <person name="Lyhne E.K."/>
            <person name="Kogle M.E."/>
            <person name="Wiebenga A."/>
            <person name="Kun R.S."/>
            <person name="Lubbers R.J."/>
            <person name="Makela M.R."/>
            <person name="Barry K."/>
            <person name="Chovatia M."/>
            <person name="Clum A."/>
            <person name="Daum C."/>
            <person name="Haridas S."/>
            <person name="He G."/>
            <person name="LaButti K."/>
            <person name="Lipzen A."/>
            <person name="Mondo S."/>
            <person name="Pangilinan J."/>
            <person name="Riley R."/>
            <person name="Salamov A."/>
            <person name="Simmons B.A."/>
            <person name="Magnuson J.K."/>
            <person name="Henrissat B."/>
            <person name="Mortensen U.H."/>
            <person name="Larsen T.O."/>
            <person name="De vries R.P."/>
            <person name="Grigoriev I.V."/>
            <person name="Machida M."/>
            <person name="Baker S.E."/>
            <person name="Andersen M.R."/>
        </authorList>
    </citation>
    <scope>NUCLEOTIDE SEQUENCE [LARGE SCALE GENOMIC DNA]</scope>
    <source>
        <strain evidence="1 2">CBS 117618</strain>
    </source>
</reference>
<organism evidence="1 2">
    <name type="scientific">Aspergillus parasiticus</name>
    <dbReference type="NCBI Taxonomy" id="5067"/>
    <lineage>
        <taxon>Eukaryota</taxon>
        <taxon>Fungi</taxon>
        <taxon>Dikarya</taxon>
        <taxon>Ascomycota</taxon>
        <taxon>Pezizomycotina</taxon>
        <taxon>Eurotiomycetes</taxon>
        <taxon>Eurotiomycetidae</taxon>
        <taxon>Eurotiales</taxon>
        <taxon>Aspergillaceae</taxon>
        <taxon>Aspergillus</taxon>
        <taxon>Aspergillus subgen. Circumdati</taxon>
    </lineage>
</organism>
<dbReference type="Proteomes" id="UP000326532">
    <property type="component" value="Unassembled WGS sequence"/>
</dbReference>
<evidence type="ECO:0000313" key="2">
    <source>
        <dbReference type="Proteomes" id="UP000326532"/>
    </source>
</evidence>
<protein>
    <submittedName>
        <fullName evidence="1">Uncharacterized protein</fullName>
    </submittedName>
</protein>
<sequence>MSILIRWRRDRVLVYVVCGHVKHSTSGRHRLLTENVSGNFLIWGRFTLCPRVLASCYLALNTSCGGRIYLGEPASACASDVNVWFIIMVRQGAPLVLLSIFRIF</sequence>
<name>A0A5N6D281_ASPPA</name>
<dbReference type="VEuPathDB" id="FungiDB:BDV34DRAFT_206986"/>